<sequence>MSVPVTARAAVGALVLALAGCGSVSPPRPAAELPLTPQRWSAADRTTEVDGAVPLQRWWTAFGDPGLTELVEAALAANPDLAGAAAAVAQARALRDVARAATGPAVDASAAVQRGRVGSAPAGTTVRAGLDAGWEVDWFGRRAAALRAGDADVAASEANLGLVRLTLAAEVAATYFEGWGARERLRVAQQSLAAQLDSLELTQWRVQAGLASALDLETARAAVEQTRASLPVLEVSVRQSMHALAVLTGRAPGAELPDPPAAAPAPPTAWTLPLPADVLRQRPDVAAAQARLQAAFARADQAEAARWPTLRLGGSLSLAAPRVSDLFDVTALTRALALNLAATVFDGGAAQAQARAQAAAAEQARAALAATLLEALRDVENALVALAGDRERLLRLQDAVAAARQAEQLATQRYAAGLIDYRALLDAQRTLLALQGDLAAARAAWAVDHVRLVKALGGGWSPTDAGPGPLAATVQP</sequence>
<accession>A0A1A6DSS6</accession>
<dbReference type="AlphaFoldDB" id="A0A1A6DSS6"/>
<dbReference type="GO" id="GO:0015562">
    <property type="term" value="F:efflux transmembrane transporter activity"/>
    <property type="evidence" value="ECO:0007669"/>
    <property type="project" value="InterPro"/>
</dbReference>
<dbReference type="RefSeq" id="WP_068610350.1">
    <property type="nucleotide sequence ID" value="NZ_LZDH01000065.1"/>
</dbReference>
<dbReference type="PANTHER" id="PTHR30203">
    <property type="entry name" value="OUTER MEMBRANE CATION EFFLUX PROTEIN"/>
    <property type="match status" value="1"/>
</dbReference>
<keyword evidence="4" id="KW-1185">Reference proteome</keyword>
<dbReference type="Pfam" id="PF02321">
    <property type="entry name" value="OEP"/>
    <property type="match status" value="2"/>
</dbReference>
<reference evidence="3 4" key="1">
    <citation type="submission" date="2016-06" db="EMBL/GenBank/DDBJ databases">
        <title>Genome sequence of Tepidimonas fonticaldi PL17.</title>
        <authorList>
            <person name="Pinnaka A.K."/>
        </authorList>
    </citation>
    <scope>NUCLEOTIDE SEQUENCE [LARGE SCALE GENOMIC DNA]</scope>
    <source>
        <strain evidence="3 4">PL17</strain>
    </source>
</reference>
<comment type="similarity">
    <text evidence="1 2">Belongs to the outer membrane factor (OMF) (TC 1.B.17) family.</text>
</comment>
<dbReference type="InterPro" id="IPR003423">
    <property type="entry name" value="OMP_efflux"/>
</dbReference>
<dbReference type="EMBL" id="LZDH01000065">
    <property type="protein sequence ID" value="OBS29972.1"/>
    <property type="molecule type" value="Genomic_DNA"/>
</dbReference>
<organism evidence="3 4">
    <name type="scientific">Tepidimonas fonticaldi</name>
    <dbReference type="NCBI Taxonomy" id="1101373"/>
    <lineage>
        <taxon>Bacteria</taxon>
        <taxon>Pseudomonadati</taxon>
        <taxon>Pseudomonadota</taxon>
        <taxon>Betaproteobacteria</taxon>
        <taxon>Burkholderiales</taxon>
        <taxon>Tepidimonas</taxon>
    </lineage>
</organism>
<protein>
    <submittedName>
        <fullName evidence="3">Uncharacterized protein</fullName>
    </submittedName>
</protein>
<dbReference type="STRING" id="1101373.A9O67_09165"/>
<evidence type="ECO:0000313" key="4">
    <source>
        <dbReference type="Proteomes" id="UP000091969"/>
    </source>
</evidence>
<keyword evidence="2" id="KW-0732">Signal</keyword>
<name>A0A1A6DSS6_9BURK</name>
<dbReference type="InterPro" id="IPR010131">
    <property type="entry name" value="MdtP/NodT-like"/>
</dbReference>
<feature type="chain" id="PRO_5008445005" evidence="2">
    <location>
        <begin position="31"/>
        <end position="476"/>
    </location>
</feature>
<evidence type="ECO:0000256" key="1">
    <source>
        <dbReference type="ARBA" id="ARBA00007613"/>
    </source>
</evidence>
<evidence type="ECO:0000313" key="3">
    <source>
        <dbReference type="EMBL" id="OBS29972.1"/>
    </source>
</evidence>
<keyword evidence="2" id="KW-0564">Palmitate</keyword>
<dbReference type="Gene3D" id="2.20.200.10">
    <property type="entry name" value="Outer membrane efflux proteins (OEP)"/>
    <property type="match status" value="1"/>
</dbReference>
<comment type="caution">
    <text evidence="3">The sequence shown here is derived from an EMBL/GenBank/DDBJ whole genome shotgun (WGS) entry which is preliminary data.</text>
</comment>
<dbReference type="Gene3D" id="1.20.1600.10">
    <property type="entry name" value="Outer membrane efflux proteins (OEP)"/>
    <property type="match status" value="1"/>
</dbReference>
<keyword evidence="2" id="KW-0449">Lipoprotein</keyword>
<dbReference type="SMR" id="A0A1A6DSS6"/>
<keyword evidence="2" id="KW-0812">Transmembrane</keyword>
<dbReference type="Proteomes" id="UP000091969">
    <property type="component" value="Unassembled WGS sequence"/>
</dbReference>
<proteinExistence type="inferred from homology"/>
<dbReference type="GO" id="GO:0005886">
    <property type="term" value="C:plasma membrane"/>
    <property type="evidence" value="ECO:0007669"/>
    <property type="project" value="UniProtKB-SubCell"/>
</dbReference>
<dbReference type="PANTHER" id="PTHR30203:SF32">
    <property type="entry name" value="CATION EFFLUX SYSTEM PROTEIN CUSC"/>
    <property type="match status" value="1"/>
</dbReference>
<evidence type="ECO:0000256" key="2">
    <source>
        <dbReference type="RuleBase" id="RU362097"/>
    </source>
</evidence>
<comment type="subcellular location">
    <subcellularLocation>
        <location evidence="2">Cell membrane</location>
        <topology evidence="2">Lipid-anchor</topology>
    </subcellularLocation>
</comment>
<keyword evidence="2" id="KW-0472">Membrane</keyword>
<dbReference type="NCBIfam" id="TIGR01845">
    <property type="entry name" value="outer_NodT"/>
    <property type="match status" value="1"/>
</dbReference>
<dbReference type="SUPFAM" id="SSF56954">
    <property type="entry name" value="Outer membrane efflux proteins (OEP)"/>
    <property type="match status" value="1"/>
</dbReference>
<gene>
    <name evidence="3" type="ORF">A9O67_09165</name>
</gene>
<keyword evidence="2" id="KW-1134">Transmembrane beta strand</keyword>
<feature type="signal peptide" evidence="2">
    <location>
        <begin position="1"/>
        <end position="30"/>
    </location>
</feature>